<name>A0A4V5UYQ4_9ACTN</name>
<proteinExistence type="predicted"/>
<dbReference type="SUPFAM" id="SSF63817">
    <property type="entry name" value="Sortase"/>
    <property type="match status" value="1"/>
</dbReference>
<dbReference type="NCBIfam" id="NF033747">
    <property type="entry name" value="class_E_sortase"/>
    <property type="match status" value="1"/>
</dbReference>
<dbReference type="InterPro" id="IPR023365">
    <property type="entry name" value="Sortase_dom-sf"/>
</dbReference>
<evidence type="ECO:0000256" key="1">
    <source>
        <dbReference type="ARBA" id="ARBA00022801"/>
    </source>
</evidence>
<dbReference type="EMBL" id="SZQA01000035">
    <property type="protein sequence ID" value="TKK84383.1"/>
    <property type="molecule type" value="Genomic_DNA"/>
</dbReference>
<dbReference type="InterPro" id="IPR053465">
    <property type="entry name" value="Sortase_Class_E"/>
</dbReference>
<dbReference type="OrthoDB" id="5242879at2"/>
<evidence type="ECO:0000256" key="3">
    <source>
        <dbReference type="SAM" id="Phobius"/>
    </source>
</evidence>
<evidence type="ECO:0000313" key="4">
    <source>
        <dbReference type="EMBL" id="TKK84383.1"/>
    </source>
</evidence>
<reference evidence="4 5" key="1">
    <citation type="submission" date="2019-04" db="EMBL/GenBank/DDBJ databases">
        <title>Herbidospora sp. NEAU-GS14.nov., a novel actinomycete isolated from soil.</title>
        <authorList>
            <person name="Han L."/>
        </authorList>
    </citation>
    <scope>NUCLEOTIDE SEQUENCE [LARGE SCALE GENOMIC DNA]</scope>
    <source>
        <strain evidence="4 5">NEAU-GS14</strain>
    </source>
</reference>
<dbReference type="CDD" id="cd05830">
    <property type="entry name" value="Sortase_E"/>
    <property type="match status" value="1"/>
</dbReference>
<keyword evidence="3" id="KW-0812">Transmembrane</keyword>
<dbReference type="Proteomes" id="UP000308705">
    <property type="component" value="Unassembled WGS sequence"/>
</dbReference>
<dbReference type="Gene3D" id="2.40.260.10">
    <property type="entry name" value="Sortase"/>
    <property type="match status" value="1"/>
</dbReference>
<keyword evidence="5" id="KW-1185">Reference proteome</keyword>
<dbReference type="InterPro" id="IPR042003">
    <property type="entry name" value="Sortase_E"/>
</dbReference>
<keyword evidence="1" id="KW-0378">Hydrolase</keyword>
<sequence length="205" mass="22588">MRAILRTIGELSITLGVVLLLFCAYLLWGTSAYTERHQRILQRQLVAEQADKPLGKVELGGAVALIRIPRLGASYKYAIVEGVEDEHLRQGPGHYPGSAQPGEIGNFVVSGHRTTYAAPFNRIDELKKGDPIVVDAREARYTYEVTGTKIVEPTEVDVIEPVPGHPGKKADKAVITLSTCHPEYSARQRLIVFGSLTKTEERDVI</sequence>
<evidence type="ECO:0000313" key="5">
    <source>
        <dbReference type="Proteomes" id="UP000308705"/>
    </source>
</evidence>
<protein>
    <submittedName>
        <fullName evidence="4">Class E sortase</fullName>
    </submittedName>
</protein>
<keyword evidence="3" id="KW-0472">Membrane</keyword>
<accession>A0A4V5UYQ4</accession>
<dbReference type="Pfam" id="PF04203">
    <property type="entry name" value="Sortase"/>
    <property type="match status" value="1"/>
</dbReference>
<dbReference type="GO" id="GO:0016787">
    <property type="term" value="F:hydrolase activity"/>
    <property type="evidence" value="ECO:0007669"/>
    <property type="project" value="UniProtKB-KW"/>
</dbReference>
<feature type="active site" description="Proton donor/acceptor" evidence="2">
    <location>
        <position position="112"/>
    </location>
</feature>
<feature type="active site" description="Acyl-thioester intermediate" evidence="2">
    <location>
        <position position="180"/>
    </location>
</feature>
<dbReference type="NCBIfam" id="TIGR01076">
    <property type="entry name" value="sortase_fam"/>
    <property type="match status" value="1"/>
</dbReference>
<dbReference type="AlphaFoldDB" id="A0A4V5UYQ4"/>
<organism evidence="4 5">
    <name type="scientific">Herbidospora galbida</name>
    <dbReference type="NCBI Taxonomy" id="2575442"/>
    <lineage>
        <taxon>Bacteria</taxon>
        <taxon>Bacillati</taxon>
        <taxon>Actinomycetota</taxon>
        <taxon>Actinomycetes</taxon>
        <taxon>Streptosporangiales</taxon>
        <taxon>Streptosporangiaceae</taxon>
        <taxon>Herbidospora</taxon>
    </lineage>
</organism>
<feature type="transmembrane region" description="Helical" evidence="3">
    <location>
        <begin position="7"/>
        <end position="28"/>
    </location>
</feature>
<comment type="caution">
    <text evidence="4">The sequence shown here is derived from an EMBL/GenBank/DDBJ whole genome shotgun (WGS) entry which is preliminary data.</text>
</comment>
<evidence type="ECO:0000256" key="2">
    <source>
        <dbReference type="PIRSR" id="PIRSR605754-1"/>
    </source>
</evidence>
<dbReference type="InterPro" id="IPR005754">
    <property type="entry name" value="Sortase"/>
</dbReference>
<keyword evidence="3" id="KW-1133">Transmembrane helix</keyword>
<dbReference type="RefSeq" id="WP_137250431.1">
    <property type="nucleotide sequence ID" value="NZ_SZQA01000035.1"/>
</dbReference>
<gene>
    <name evidence="4" type="ORF">FDA94_30065</name>
</gene>